<protein>
    <submittedName>
        <fullName evidence="2">Uncharacterized protein</fullName>
    </submittedName>
</protein>
<feature type="region of interest" description="Disordered" evidence="1">
    <location>
        <begin position="59"/>
        <end position="97"/>
    </location>
</feature>
<dbReference type="Proteomes" id="UP001305779">
    <property type="component" value="Unassembled WGS sequence"/>
</dbReference>
<accession>A0ABR0EG06</accession>
<evidence type="ECO:0000313" key="2">
    <source>
        <dbReference type="EMBL" id="KAK4500446.1"/>
    </source>
</evidence>
<feature type="compositionally biased region" description="Polar residues" evidence="1">
    <location>
        <begin position="348"/>
        <end position="365"/>
    </location>
</feature>
<evidence type="ECO:0000313" key="3">
    <source>
        <dbReference type="Proteomes" id="UP001305779"/>
    </source>
</evidence>
<keyword evidence="3" id="KW-1185">Reference proteome</keyword>
<feature type="compositionally biased region" description="Low complexity" evidence="1">
    <location>
        <begin position="69"/>
        <end position="81"/>
    </location>
</feature>
<feature type="region of interest" description="Disordered" evidence="1">
    <location>
        <begin position="332"/>
        <end position="377"/>
    </location>
</feature>
<comment type="caution">
    <text evidence="2">The sequence shown here is derived from an EMBL/GenBank/DDBJ whole genome shotgun (WGS) entry which is preliminary data.</text>
</comment>
<name>A0ABR0EG06_ZASCE</name>
<sequence>MPDKVLVAIFLPHDLVVALRDNKVRPLLESLDTTPILSTIFDAVEDGAKAEGARTEKIIETRSEVGVESSSSQDGAKSSAATLAGYPGQTGDHDGNDVIDRLAVSSTDNGRDAEHLTSDLDQTGLLARRHILPLNETQHIIDRSGLSQEMVDMTMDNPGVGDETLSAVYRDLRGRDRPSDVHFAAPVPGLKRSDNASMSNDKISKSRRVQKRAAARARKDAMGDDDAVYIRADKHQACVSLQFPKMLRSDGLAFVGHCGPTSTGKVIIRFTPVMSSQVPACILSIKAAGDGDNLPFGINKVEVHVYANCLARHPTSHGAQAGLSMRTTFTGDLPHHPNISAGDEESDGLSQISLNLNPPDSVTSGQHDESPRPCRPVFSGIAEDQLRDLQRRANGLKPGDEGLSHFEWILVALFSQSELDIIRFWPNSAECNAAFLRFESFWGAALKDAAATGSFPYYRRLAASQGVSIDSPNFRHHLAIPPPHIITKWRLTYRDGSVVAIVPEKWEDLPLMGLSYPDAETAALAARIRLERNGGLNTAV</sequence>
<gene>
    <name evidence="2" type="ORF">PRZ48_008635</name>
</gene>
<proteinExistence type="predicted"/>
<feature type="region of interest" description="Disordered" evidence="1">
    <location>
        <begin position="179"/>
        <end position="206"/>
    </location>
</feature>
<reference evidence="2 3" key="1">
    <citation type="journal article" date="2023" name="G3 (Bethesda)">
        <title>A chromosome-level genome assembly of Zasmidium syzygii isolated from banana leaves.</title>
        <authorList>
            <person name="van Westerhoven A.C."/>
            <person name="Mehrabi R."/>
            <person name="Talebi R."/>
            <person name="Steentjes M.B.F."/>
            <person name="Corcolon B."/>
            <person name="Chong P.A."/>
            <person name="Kema G.H.J."/>
            <person name="Seidl M.F."/>
        </authorList>
    </citation>
    <scope>NUCLEOTIDE SEQUENCE [LARGE SCALE GENOMIC DNA]</scope>
    <source>
        <strain evidence="2 3">P124</strain>
    </source>
</reference>
<organism evidence="2 3">
    <name type="scientific">Zasmidium cellare</name>
    <name type="common">Wine cellar mold</name>
    <name type="synonym">Racodium cellare</name>
    <dbReference type="NCBI Taxonomy" id="395010"/>
    <lineage>
        <taxon>Eukaryota</taxon>
        <taxon>Fungi</taxon>
        <taxon>Dikarya</taxon>
        <taxon>Ascomycota</taxon>
        <taxon>Pezizomycotina</taxon>
        <taxon>Dothideomycetes</taxon>
        <taxon>Dothideomycetidae</taxon>
        <taxon>Mycosphaerellales</taxon>
        <taxon>Mycosphaerellaceae</taxon>
        <taxon>Zasmidium</taxon>
    </lineage>
</organism>
<evidence type="ECO:0000256" key="1">
    <source>
        <dbReference type="SAM" id="MobiDB-lite"/>
    </source>
</evidence>
<dbReference type="EMBL" id="JAXOVC010000006">
    <property type="protein sequence ID" value="KAK4500446.1"/>
    <property type="molecule type" value="Genomic_DNA"/>
</dbReference>